<name>A0A2U8GVA4_9RHOO</name>
<reference evidence="1 2" key="1">
    <citation type="submission" date="2017-06" db="EMBL/GenBank/DDBJ databases">
        <title>Azoarcus.</title>
        <authorList>
            <person name="Woo J.-H."/>
            <person name="Kim H.-S."/>
        </authorList>
    </citation>
    <scope>NUCLEOTIDE SEQUENCE [LARGE SCALE GENOMIC DNA]</scope>
    <source>
        <strain evidence="1 2">TSPY31</strain>
    </source>
</reference>
<organism evidence="1 2">
    <name type="scientific">Parazoarcus communis</name>
    <dbReference type="NCBI Taxonomy" id="41977"/>
    <lineage>
        <taxon>Bacteria</taxon>
        <taxon>Pseudomonadati</taxon>
        <taxon>Pseudomonadota</taxon>
        <taxon>Betaproteobacteria</taxon>
        <taxon>Rhodocyclales</taxon>
        <taxon>Zoogloeaceae</taxon>
        <taxon>Parazoarcus</taxon>
    </lineage>
</organism>
<dbReference type="Proteomes" id="UP000244930">
    <property type="component" value="Chromosome"/>
</dbReference>
<dbReference type="GO" id="GO:0009399">
    <property type="term" value="P:nitrogen fixation"/>
    <property type="evidence" value="ECO:0007669"/>
    <property type="project" value="InterPro"/>
</dbReference>
<evidence type="ECO:0000313" key="1">
    <source>
        <dbReference type="EMBL" id="AWI77639.1"/>
    </source>
</evidence>
<gene>
    <name evidence="1" type="ORF">CEW83_10480</name>
</gene>
<proteinExistence type="predicted"/>
<keyword evidence="1" id="KW-0808">Transferase</keyword>
<sequence length="275" mass="30615">MPASLARLSVPPTARRSLNRCNLPTEALGSFAFQLTPCALSLDGVLPLHQPLFDRLDTLDSAPERTCVFRTYMNAHFMLDDAPALGLSENVRLDRSRMDYLRLLRGWLFDSEGREGAILKAWVESRFGLLTRYHRGPLGAEDSAGRSGFEQEVSAGLYSTAGLEAQVDLLYSWTQYELARRLHGRTHLQLYRGCSDPRALREMHALDDGRRVVELNNLSSFSANAERADEFGDRVFSCATPMPKILAFSGLMPGLLQGENEYLVIGGIAAITIEY</sequence>
<dbReference type="InterPro" id="IPR009953">
    <property type="entry name" value="DRA_trans"/>
</dbReference>
<dbReference type="KEGG" id="acom:CEW83_10480"/>
<dbReference type="Pfam" id="PF07357">
    <property type="entry name" value="DRAT"/>
    <property type="match status" value="1"/>
</dbReference>
<keyword evidence="2" id="KW-1185">Reference proteome</keyword>
<evidence type="ECO:0000313" key="2">
    <source>
        <dbReference type="Proteomes" id="UP000244930"/>
    </source>
</evidence>
<dbReference type="GO" id="GO:0030701">
    <property type="term" value="F:NAD+-dinitrogen-reductase ADP-D-ribosyltransferase activity"/>
    <property type="evidence" value="ECO:0007669"/>
    <property type="project" value="InterPro"/>
</dbReference>
<accession>A0A2U8GVA4</accession>
<protein>
    <submittedName>
        <fullName evidence="1">NAD(+)--dinitrogen-reductase ADP-D-ribosyltransferase</fullName>
    </submittedName>
</protein>
<dbReference type="EMBL" id="CP022187">
    <property type="protein sequence ID" value="AWI77639.1"/>
    <property type="molecule type" value="Genomic_DNA"/>
</dbReference>
<dbReference type="AlphaFoldDB" id="A0A2U8GVA4"/>